<feature type="compositionally biased region" description="Pro residues" evidence="1">
    <location>
        <begin position="436"/>
        <end position="480"/>
    </location>
</feature>
<evidence type="ECO:0000259" key="3">
    <source>
        <dbReference type="Pfam" id="PF09362"/>
    </source>
</evidence>
<dbReference type="Pfam" id="PF09362">
    <property type="entry name" value="DUF1996"/>
    <property type="match status" value="1"/>
</dbReference>
<feature type="domain" description="DUF1996" evidence="3">
    <location>
        <begin position="36"/>
        <end position="286"/>
    </location>
</feature>
<feature type="region of interest" description="Disordered" evidence="1">
    <location>
        <begin position="429"/>
        <end position="480"/>
    </location>
</feature>
<protein>
    <recommendedName>
        <fullName evidence="3">DUF1996 domain-containing protein</fullName>
    </recommendedName>
</protein>
<name>A0A8H3YKW1_VENIN</name>
<dbReference type="PANTHER" id="PTHR43662">
    <property type="match status" value="1"/>
</dbReference>
<evidence type="ECO:0000313" key="7">
    <source>
        <dbReference type="Proteomes" id="UP000447873"/>
    </source>
</evidence>
<organism evidence="4 6">
    <name type="scientific">Venturia inaequalis</name>
    <name type="common">Apple scab fungus</name>
    <dbReference type="NCBI Taxonomy" id="5025"/>
    <lineage>
        <taxon>Eukaryota</taxon>
        <taxon>Fungi</taxon>
        <taxon>Dikarya</taxon>
        <taxon>Ascomycota</taxon>
        <taxon>Pezizomycotina</taxon>
        <taxon>Dothideomycetes</taxon>
        <taxon>Pleosporomycetidae</taxon>
        <taxon>Venturiales</taxon>
        <taxon>Venturiaceae</taxon>
        <taxon>Venturia</taxon>
    </lineage>
</organism>
<reference evidence="4 6" key="1">
    <citation type="submission" date="2019-11" db="EMBL/GenBank/DDBJ databases">
        <title>Venturia inaequalis Genome Resource.</title>
        <authorList>
            <person name="Lichtner F.J."/>
        </authorList>
    </citation>
    <scope>NUCLEOTIDE SEQUENCE [LARGE SCALE GENOMIC DNA]</scope>
    <source>
        <strain evidence="5 7">120213</strain>
        <strain evidence="4">Bline_iso_100314</strain>
    </source>
</reference>
<dbReference type="Proteomes" id="UP000433883">
    <property type="component" value="Unassembled WGS sequence"/>
</dbReference>
<feature type="signal peptide" evidence="2">
    <location>
        <begin position="1"/>
        <end position="20"/>
    </location>
</feature>
<gene>
    <name evidence="4" type="ORF">BLS_008387</name>
    <name evidence="5" type="ORF">EG328_007498</name>
</gene>
<keyword evidence="2" id="KW-0732">Signal</keyword>
<dbReference type="EMBL" id="WNWQ01000706">
    <property type="protein sequence ID" value="KAE9964405.1"/>
    <property type="molecule type" value="Genomic_DNA"/>
</dbReference>
<dbReference type="InterPro" id="IPR018535">
    <property type="entry name" value="DUF1996"/>
</dbReference>
<evidence type="ECO:0000313" key="4">
    <source>
        <dbReference type="EMBL" id="KAE9964405.1"/>
    </source>
</evidence>
<feature type="compositionally biased region" description="Pro residues" evidence="1">
    <location>
        <begin position="368"/>
        <end position="383"/>
    </location>
</feature>
<dbReference type="PANTHER" id="PTHR43662:SF7">
    <property type="entry name" value="DUF1996 DOMAIN-CONTAINING PROTEIN"/>
    <property type="match status" value="1"/>
</dbReference>
<accession>A0A8H3YKW1</accession>
<dbReference type="OrthoDB" id="74764at2759"/>
<dbReference type="EMBL" id="WNWS01000401">
    <property type="protein sequence ID" value="KAE9968565.1"/>
    <property type="molecule type" value="Genomic_DNA"/>
</dbReference>
<proteinExistence type="predicted"/>
<evidence type="ECO:0000313" key="5">
    <source>
        <dbReference type="EMBL" id="KAE9968565.1"/>
    </source>
</evidence>
<dbReference type="Proteomes" id="UP000447873">
    <property type="component" value="Unassembled WGS sequence"/>
</dbReference>
<sequence>MAPLSNLVVLATFFATLVSANFRMRCANFAGAHRIDPIDAPGTASKHAHLIHGAVNFGLSTTYEDLRASTCSTCQVPEDKSAYWIPSLHFMHDGIFEAVPQVGGLAVYYFFRSNFANDIPITPFPPGFQMIAGTSTLRSFEWPVPDPDTSFWKESDFQQKALRQKALGFNCLNYNKQPNEDTLHRHFMPDKKFIDDNCPHGIRIELAFPSCWNGKDLDSADHKSHVAYPNFVQSGDCPKEFPVRLPTLLFEAIFDTQANKAKDGKYVFSNGDTTGFGNHGDFYSGWDPNFLQQAINQCTDSFANIENCPVFKLQSDEDFNACAKHFQAPIRVASENCAARGSSLCGNNPVYEMGAAPAPHAPPEHEPSPPPPSPAAPPPPPPEEAPKPTIAPVAPPPGEVYHAQTLTSTIDGKKMFVFVDEVMVTEEVTTTVSPSDPHPAPAAPTVPPSPPKVDPPPAAVAPPPPPAITNGPVAPPPPPPSIVYTETTVVHEVTTTVFMKRHVHQHHARALGHPHRRR</sequence>
<evidence type="ECO:0000256" key="1">
    <source>
        <dbReference type="SAM" id="MobiDB-lite"/>
    </source>
</evidence>
<dbReference type="AlphaFoldDB" id="A0A8H3YKW1"/>
<evidence type="ECO:0000313" key="6">
    <source>
        <dbReference type="Proteomes" id="UP000433883"/>
    </source>
</evidence>
<feature type="region of interest" description="Disordered" evidence="1">
    <location>
        <begin position="356"/>
        <end position="400"/>
    </location>
</feature>
<comment type="caution">
    <text evidence="4">The sequence shown here is derived from an EMBL/GenBank/DDBJ whole genome shotgun (WGS) entry which is preliminary data.</text>
</comment>
<evidence type="ECO:0000256" key="2">
    <source>
        <dbReference type="SAM" id="SignalP"/>
    </source>
</evidence>
<feature type="chain" id="PRO_5044690977" description="DUF1996 domain-containing protein" evidence="2">
    <location>
        <begin position="21"/>
        <end position="518"/>
    </location>
</feature>